<dbReference type="RefSeq" id="WP_106069895.1">
    <property type="nucleotide sequence ID" value="NZ_CAACYH010000004.1"/>
</dbReference>
<dbReference type="EMBL" id="CAACYH010000004">
    <property type="protein sequence ID" value="VFB13840.1"/>
    <property type="molecule type" value="Genomic_DNA"/>
</dbReference>
<gene>
    <name evidence="1" type="ORF">EV202_12227</name>
    <name evidence="2" type="ORF">NCTC7812_01370</name>
</gene>
<evidence type="ECO:0000313" key="3">
    <source>
        <dbReference type="Proteomes" id="UP000295600"/>
    </source>
</evidence>
<sequence>MLINLSNHPSAKWGDEQMQAATEQYGRVVDIPFPQVDSNGDEGYIASLADEYVSRVIAAAADGFATVHLMGEMTLTFALVCRLQRLGYPCVASTTERAVRELDDGSSEVRFKFVQFRTYSSASI</sequence>
<proteinExistence type="predicted"/>
<dbReference type="EMBL" id="SLXB01000022">
    <property type="protein sequence ID" value="TCO89143.1"/>
    <property type="molecule type" value="Genomic_DNA"/>
</dbReference>
<dbReference type="GeneID" id="94548995"/>
<evidence type="ECO:0000313" key="2">
    <source>
        <dbReference type="EMBL" id="VFB13840.1"/>
    </source>
</evidence>
<dbReference type="Proteomes" id="UP000295600">
    <property type="component" value="Unassembled WGS sequence"/>
</dbReference>
<dbReference type="Proteomes" id="UP000396835">
    <property type="component" value="Unassembled WGS sequence"/>
</dbReference>
<dbReference type="AlphaFoldDB" id="A0A2R3MTN5"/>
<reference evidence="2 4" key="1">
    <citation type="submission" date="2019-02" db="EMBL/GenBank/DDBJ databases">
        <authorList>
            <consortium name="Pathogen Informatics"/>
        </authorList>
    </citation>
    <scope>NUCLEOTIDE SEQUENCE [LARGE SCALE GENOMIC DNA]</scope>
    <source>
        <strain evidence="2 4">3012STDY7078512</strain>
    </source>
</reference>
<evidence type="ECO:0000313" key="1">
    <source>
        <dbReference type="EMBL" id="TCO89143.1"/>
    </source>
</evidence>
<accession>A0A2R3MTN5</accession>
<name>A0A2R3MTN5_9BACE</name>
<dbReference type="OrthoDB" id="1452810at2"/>
<organism evidence="1 3">
    <name type="scientific">Prevotella heparinolytica</name>
    <dbReference type="NCBI Taxonomy" id="28113"/>
    <lineage>
        <taxon>Bacteria</taxon>
        <taxon>Pseudomonadati</taxon>
        <taxon>Bacteroidota</taxon>
        <taxon>Bacteroidia</taxon>
        <taxon>Bacteroidales</taxon>
        <taxon>Bacteroidaceae</taxon>
        <taxon>Bacteroides</taxon>
    </lineage>
</organism>
<evidence type="ECO:0000313" key="4">
    <source>
        <dbReference type="Proteomes" id="UP000396835"/>
    </source>
</evidence>
<protein>
    <submittedName>
        <fullName evidence="1">Uncharacterized protein</fullName>
    </submittedName>
</protein>
<reference evidence="1 3" key="2">
    <citation type="submission" date="2019-03" db="EMBL/GenBank/DDBJ databases">
        <title>Genomic Encyclopedia of Type Strains, Phase IV (KMG-IV): sequencing the most valuable type-strain genomes for metagenomic binning, comparative biology and taxonomic classification.</title>
        <authorList>
            <person name="Goeker M."/>
        </authorList>
    </citation>
    <scope>NUCLEOTIDE SEQUENCE [LARGE SCALE GENOMIC DNA]</scope>
    <source>
        <strain evidence="1 3">DSM 23917</strain>
    </source>
</reference>
<dbReference type="KEGG" id="bhf:C3V43_11260"/>